<reference evidence="3" key="1">
    <citation type="submission" date="2016-06" db="EMBL/GenBank/DDBJ databases">
        <authorList>
            <person name="Petersen J."/>
            <person name="Sayavedra L."/>
        </authorList>
    </citation>
    <scope>NUCLEOTIDE SEQUENCE [LARGE SCALE GENOMIC DNA]</scope>
    <source>
        <strain evidence="3">BazSymA</strain>
    </source>
</reference>
<evidence type="ECO:0000313" key="2">
    <source>
        <dbReference type="EMBL" id="SEH77312.1"/>
    </source>
</evidence>
<dbReference type="Proteomes" id="UP000198988">
    <property type="component" value="Unassembled WGS sequence"/>
</dbReference>
<dbReference type="EMBL" id="CDSC02000189">
    <property type="protein sequence ID" value="SEH77312.1"/>
    <property type="molecule type" value="Genomic_DNA"/>
</dbReference>
<accession>A0A1H6KNL4</accession>
<proteinExistence type="predicted"/>
<dbReference type="Pfam" id="PF13304">
    <property type="entry name" value="AAA_21"/>
    <property type="match status" value="1"/>
</dbReference>
<dbReference type="PANTHER" id="PTHR43581:SF4">
    <property type="entry name" value="ATP_GTP PHOSPHATASE"/>
    <property type="match status" value="1"/>
</dbReference>
<sequence length="439" mass="50649">MYQYDQKPYTSFTKEAKKFLQEAGNKEYIVLCGKNNCGKSFLLKTLTKSLGEKASYLGPARYQNFNLLGFFTPNRGEHKITERRKIFLEQWSNEQQNIDNSPLNLQQAIAELTDDKRAQLIEIMEKLLCSKMELKFTVAGNSMSQRYISVDGHNISYTSSGYRLIATLITSLLDDNYDTFLIDEPELGISPEAQGQFSDFIFNQKIRQKYFGHIKTIILATHSTIFIDRRSISNNYFVEKNGDIINIKQVENINEINNIHFFLLGNRLETLYMPSAIVIVEGKCDYKYIKRAFSLRYENANISLIQANGDSRIKEIFNLTKNLLGDIQKSPYRDRIFVVLDKVHGSSLVNDLKGMGLPKKNIIIWSKNGIEYFYPPEILKLIFHSTGEPLIEGDKVELNGMSYTKNELVEMIVAKMDKTTNHIKEFEYDFLRKIDDVLA</sequence>
<feature type="domain" description="ATPase AAA-type core" evidence="1">
    <location>
        <begin position="159"/>
        <end position="228"/>
    </location>
</feature>
<gene>
    <name evidence="2" type="ORF">BAZSYMA_ACONTIG64394_0</name>
</gene>
<dbReference type="InterPro" id="IPR027417">
    <property type="entry name" value="P-loop_NTPase"/>
</dbReference>
<dbReference type="Gene3D" id="3.40.50.300">
    <property type="entry name" value="P-loop containing nucleotide triphosphate hydrolases"/>
    <property type="match status" value="1"/>
</dbReference>
<name>A0A1H6KNL4_9GAMM</name>
<dbReference type="InterPro" id="IPR051396">
    <property type="entry name" value="Bact_Antivir_Def_Nuclease"/>
</dbReference>
<dbReference type="OrthoDB" id="9815944at2"/>
<evidence type="ECO:0000313" key="3">
    <source>
        <dbReference type="Proteomes" id="UP000198988"/>
    </source>
</evidence>
<dbReference type="SUPFAM" id="SSF52540">
    <property type="entry name" value="P-loop containing nucleoside triphosphate hydrolases"/>
    <property type="match status" value="1"/>
</dbReference>
<dbReference type="PANTHER" id="PTHR43581">
    <property type="entry name" value="ATP/GTP PHOSPHATASE"/>
    <property type="match status" value="1"/>
</dbReference>
<protein>
    <recommendedName>
        <fullName evidence="1">ATPase AAA-type core domain-containing protein</fullName>
    </recommendedName>
</protein>
<dbReference type="RefSeq" id="WP_090715726.1">
    <property type="nucleotide sequence ID" value="NZ_CDSC02000189.1"/>
</dbReference>
<organism evidence="2 3">
    <name type="scientific">Bathymodiolus azoricus thioautotrophic gill symbiont</name>
    <dbReference type="NCBI Taxonomy" id="235205"/>
    <lineage>
        <taxon>Bacteria</taxon>
        <taxon>Pseudomonadati</taxon>
        <taxon>Pseudomonadota</taxon>
        <taxon>Gammaproteobacteria</taxon>
        <taxon>sulfur-oxidizing symbionts</taxon>
    </lineage>
</organism>
<dbReference type="AlphaFoldDB" id="A0A1H6KNL4"/>
<dbReference type="InterPro" id="IPR003959">
    <property type="entry name" value="ATPase_AAA_core"/>
</dbReference>
<evidence type="ECO:0000259" key="1">
    <source>
        <dbReference type="Pfam" id="PF13304"/>
    </source>
</evidence>